<evidence type="ECO:0000256" key="4">
    <source>
        <dbReference type="ARBA" id="ARBA00022833"/>
    </source>
</evidence>
<comment type="subcellular location">
    <subcellularLocation>
        <location evidence="1">Nucleus</location>
    </subcellularLocation>
</comment>
<evidence type="ECO:0000313" key="8">
    <source>
        <dbReference type="EMBL" id="CAE2322837.1"/>
    </source>
</evidence>
<keyword evidence="3" id="KW-0863">Zinc-finger</keyword>
<feature type="region of interest" description="Disordered" evidence="6">
    <location>
        <begin position="27"/>
        <end position="113"/>
    </location>
</feature>
<proteinExistence type="predicted"/>
<evidence type="ECO:0000256" key="6">
    <source>
        <dbReference type="SAM" id="MobiDB-lite"/>
    </source>
</evidence>
<dbReference type="Gene3D" id="3.30.1740.10">
    <property type="entry name" value="Zinc finger, PARP-type"/>
    <property type="match status" value="1"/>
</dbReference>
<evidence type="ECO:0000256" key="1">
    <source>
        <dbReference type="ARBA" id="ARBA00004123"/>
    </source>
</evidence>
<protein>
    <recommendedName>
        <fullName evidence="7">PARP-type domain-containing protein</fullName>
    </recommendedName>
</protein>
<gene>
    <name evidence="8" type="ORF">NAES01612_LOCUS18708</name>
</gene>
<dbReference type="GO" id="GO:0003677">
    <property type="term" value="F:DNA binding"/>
    <property type="evidence" value="ECO:0007669"/>
    <property type="project" value="InterPro"/>
</dbReference>
<evidence type="ECO:0000259" key="7">
    <source>
        <dbReference type="PROSITE" id="PS50064"/>
    </source>
</evidence>
<keyword evidence="4" id="KW-0862">Zinc</keyword>
<evidence type="ECO:0000256" key="3">
    <source>
        <dbReference type="ARBA" id="ARBA00022771"/>
    </source>
</evidence>
<dbReference type="EMBL" id="HBKR01028681">
    <property type="protein sequence ID" value="CAE2322837.1"/>
    <property type="molecule type" value="Transcribed_RNA"/>
</dbReference>
<dbReference type="AlphaFoldDB" id="A0A7S4UQB1"/>
<keyword evidence="5" id="KW-0539">Nucleus</keyword>
<name>A0A7S4UQB1_9EUKA</name>
<dbReference type="InterPro" id="IPR001510">
    <property type="entry name" value="Znf_PARP"/>
</dbReference>
<feature type="domain" description="PARP-type" evidence="7">
    <location>
        <begin position="118"/>
        <end position="143"/>
    </location>
</feature>
<feature type="compositionally biased region" description="Basic and acidic residues" evidence="6">
    <location>
        <begin position="27"/>
        <end position="44"/>
    </location>
</feature>
<accession>A0A7S4UQB1</accession>
<keyword evidence="2" id="KW-0479">Metal-binding</keyword>
<dbReference type="GO" id="GO:0008270">
    <property type="term" value="F:zinc ion binding"/>
    <property type="evidence" value="ECO:0007669"/>
    <property type="project" value="UniProtKB-KW"/>
</dbReference>
<evidence type="ECO:0000256" key="2">
    <source>
        <dbReference type="ARBA" id="ARBA00022723"/>
    </source>
</evidence>
<reference evidence="8" key="1">
    <citation type="submission" date="2021-01" db="EMBL/GenBank/DDBJ databases">
        <authorList>
            <person name="Corre E."/>
            <person name="Pelletier E."/>
            <person name="Niang G."/>
            <person name="Scheremetjew M."/>
            <person name="Finn R."/>
            <person name="Kale V."/>
            <person name="Holt S."/>
            <person name="Cochrane G."/>
            <person name="Meng A."/>
            <person name="Brown T."/>
            <person name="Cohen L."/>
        </authorList>
    </citation>
    <scope>NUCLEOTIDE SEQUENCE</scope>
    <source>
        <strain evidence="8">SoJaBio B1-5/56/2</strain>
    </source>
</reference>
<feature type="compositionally biased region" description="Basic residues" evidence="6">
    <location>
        <begin position="66"/>
        <end position="76"/>
    </location>
</feature>
<dbReference type="GO" id="GO:0005634">
    <property type="term" value="C:nucleus"/>
    <property type="evidence" value="ECO:0007669"/>
    <property type="project" value="UniProtKB-SubCell"/>
</dbReference>
<dbReference type="InterPro" id="IPR036957">
    <property type="entry name" value="Znf_PARP_sf"/>
</dbReference>
<sequence>MASVAFNCPVCNKELNLTPEKIDAHFDEHFSEEKDDASATKETVKPTPKKRKRAAPAKFEEENEPKRKRTTTRRGGGRGGGGGGQNRGRGGGSGGQGRGRGQAQQEGEVTGWRGLKILKTEKAKSARSSCKACSGAIAQGSDRYQVLDNSFFKKIDTGEGEGSSRGYIEMAGRDGKTIQVEKFFIHKGCYSLAEDLRKKKFEDDWAWWERNPNRWDV</sequence>
<feature type="compositionally biased region" description="Gly residues" evidence="6">
    <location>
        <begin position="77"/>
        <end position="100"/>
    </location>
</feature>
<dbReference type="PROSITE" id="PS50064">
    <property type="entry name" value="ZF_PARP_2"/>
    <property type="match status" value="1"/>
</dbReference>
<organism evidence="8">
    <name type="scientific">Paramoeba aestuarina</name>
    <dbReference type="NCBI Taxonomy" id="180227"/>
    <lineage>
        <taxon>Eukaryota</taxon>
        <taxon>Amoebozoa</taxon>
        <taxon>Discosea</taxon>
        <taxon>Flabellinia</taxon>
        <taxon>Dactylopodida</taxon>
        <taxon>Paramoebidae</taxon>
        <taxon>Paramoeba</taxon>
    </lineage>
</organism>
<evidence type="ECO:0000256" key="5">
    <source>
        <dbReference type="ARBA" id="ARBA00023242"/>
    </source>
</evidence>